<feature type="chain" id="PRO_5003186798" evidence="16">
    <location>
        <begin position="26"/>
        <end position="727"/>
    </location>
</feature>
<evidence type="ECO:0000256" key="10">
    <source>
        <dbReference type="ARBA" id="ARBA00023077"/>
    </source>
</evidence>
<sequence>MKKIQTVVLISGLFLSTLNAFTLHAENNTPAIGERKFSMGDSLSSYELNEVAVIAKSKKNLAVGKMNVNEMDLPQALTVIDENALKVQQINNITDLLKNVNGMYIMGTTGGYQEEIASRGTNLTTSNTFKNGIRYYGGMKTEMSGVEKAEILKGNSALLFGNVAAGGVLNLVTKKPKFDFGGNVAMTYGSFDRFKPQFDIYGSLNKQKTIAFRLDGSYEQANSFRKFVESKTYYINPSLIFQLTPKTTILLEGDYTNNKTTPDFGTGIVNYQLVDIPRDRFTGVSWGKYKAEQSFMSAKITHEFNDKLSLSSLTGLRYYNTDLFSNARPNTSGSTIAQNGDWKRNIQRSAVDDNYFIEQIDLNANFKTGAVRHQALVGFDIESSETRTTAYNPFTNYDQINIFNEYNPSLEPTIPTLTENTLTKNPLDRYGIYAQDLISLQKYVKLLLGGRYSNIKSTSNVYTYSTQKTTETKSNDNVFSPKIGLTLQPTRQQSLFASYSNSFALNTGVDINGNALDPSIIDQYEIGIKNKLLNSKLSVNATVYQINNSNLAQTSLENGNTNSNVKELAGATKTQGAELDMEYLPFNNLRIMGGYSFTKTTYTKSNTYVVGSELKYNPKNTANLSATYTFDKGALKNLQLGFISSYVGERFAGRSTRVTVQNDAYKLIPLSAYFTHDITLGYDVNRWNFKAKFSNITNTLSYNVHDDNSLNPIAPFNFSINAQYNFN</sequence>
<proteinExistence type="inferred from homology"/>
<dbReference type="PROSITE" id="PS52016">
    <property type="entry name" value="TONB_DEPENDENT_REC_3"/>
    <property type="match status" value="1"/>
</dbReference>
<keyword evidence="11 14" id="KW-0472">Membrane</keyword>
<keyword evidence="12 19" id="KW-0675">Receptor</keyword>
<dbReference type="Pfam" id="PF07715">
    <property type="entry name" value="Plug"/>
    <property type="match status" value="1"/>
</dbReference>
<keyword evidence="8" id="KW-0408">Iron</keyword>
<evidence type="ECO:0000259" key="17">
    <source>
        <dbReference type="Pfam" id="PF00593"/>
    </source>
</evidence>
<dbReference type="Proteomes" id="UP000008718">
    <property type="component" value="Chromosome"/>
</dbReference>
<dbReference type="InterPro" id="IPR000531">
    <property type="entry name" value="Beta-barrel_TonB"/>
</dbReference>
<evidence type="ECO:0000256" key="13">
    <source>
        <dbReference type="ARBA" id="ARBA00023237"/>
    </source>
</evidence>
<dbReference type="KEGG" id="ppn:Palpr_0772"/>
<evidence type="ECO:0000256" key="6">
    <source>
        <dbReference type="ARBA" id="ARBA00022692"/>
    </source>
</evidence>
<dbReference type="InterPro" id="IPR012910">
    <property type="entry name" value="Plug_dom"/>
</dbReference>
<evidence type="ECO:0000256" key="2">
    <source>
        <dbReference type="ARBA" id="ARBA00009810"/>
    </source>
</evidence>
<dbReference type="RefSeq" id="WP_013444295.1">
    <property type="nucleotide sequence ID" value="NC_014734.1"/>
</dbReference>
<gene>
    <name evidence="19" type="ordered locus">Palpr_0772</name>
</gene>
<keyword evidence="6 14" id="KW-0812">Transmembrane</keyword>
<keyword evidence="5" id="KW-0410">Iron transport</keyword>
<dbReference type="PANTHER" id="PTHR32552:SF68">
    <property type="entry name" value="FERRICHROME OUTER MEMBRANE TRANSPORTER_PHAGE RECEPTOR"/>
    <property type="match status" value="1"/>
</dbReference>
<feature type="domain" description="TonB-dependent receptor-like beta-barrel" evidence="17">
    <location>
        <begin position="242"/>
        <end position="695"/>
    </location>
</feature>
<reference evidence="19 20" key="2">
    <citation type="journal article" date="2011" name="Stand. Genomic Sci.">
        <title>Complete genome sequence of Paludibacter propionicigenes type strain (WB4).</title>
        <authorList>
            <person name="Gronow S."/>
            <person name="Munk C."/>
            <person name="Lapidus A."/>
            <person name="Nolan M."/>
            <person name="Lucas S."/>
            <person name="Hammon N."/>
            <person name="Deshpande S."/>
            <person name="Cheng J.F."/>
            <person name="Tapia R."/>
            <person name="Han C."/>
            <person name="Goodwin L."/>
            <person name="Pitluck S."/>
            <person name="Liolios K."/>
            <person name="Ivanova N."/>
            <person name="Mavromatis K."/>
            <person name="Mikhailova N."/>
            <person name="Pati A."/>
            <person name="Chen A."/>
            <person name="Palaniappan K."/>
            <person name="Land M."/>
            <person name="Hauser L."/>
            <person name="Chang Y.J."/>
            <person name="Jeffries C.D."/>
            <person name="Brambilla E."/>
            <person name="Rohde M."/>
            <person name="Goker M."/>
            <person name="Detter J.C."/>
            <person name="Woyke T."/>
            <person name="Bristow J."/>
            <person name="Eisen J.A."/>
            <person name="Markowitz V."/>
            <person name="Hugenholtz P."/>
            <person name="Kyrpides N.C."/>
            <person name="Klenk H.P."/>
        </authorList>
    </citation>
    <scope>NUCLEOTIDE SEQUENCE [LARGE SCALE GENOMIC DNA]</scope>
    <source>
        <strain evidence="20">DSM 17365 / JCM 13257 / WB4</strain>
    </source>
</reference>
<evidence type="ECO:0000256" key="11">
    <source>
        <dbReference type="ARBA" id="ARBA00023136"/>
    </source>
</evidence>
<dbReference type="OrthoDB" id="9775095at2"/>
<keyword evidence="10 15" id="KW-0798">TonB box</keyword>
<accession>E4T2I2</accession>
<dbReference type="InterPro" id="IPR010105">
    <property type="entry name" value="TonB_sidphr_rcpt"/>
</dbReference>
<dbReference type="Gene3D" id="2.40.170.20">
    <property type="entry name" value="TonB-dependent receptor, beta-barrel domain"/>
    <property type="match status" value="1"/>
</dbReference>
<comment type="subcellular location">
    <subcellularLocation>
        <location evidence="1 14">Cell outer membrane</location>
        <topology evidence="1 14">Multi-pass membrane protein</topology>
    </subcellularLocation>
</comment>
<keyword evidence="7 16" id="KW-0732">Signal</keyword>
<evidence type="ECO:0000313" key="19">
    <source>
        <dbReference type="EMBL" id="ADQ78926.1"/>
    </source>
</evidence>
<protein>
    <submittedName>
        <fullName evidence="19">TonB-dependent siderophore receptor</fullName>
    </submittedName>
</protein>
<evidence type="ECO:0000259" key="18">
    <source>
        <dbReference type="Pfam" id="PF07715"/>
    </source>
</evidence>
<evidence type="ECO:0000256" key="5">
    <source>
        <dbReference type="ARBA" id="ARBA00022496"/>
    </source>
</evidence>
<keyword evidence="9" id="KW-0406">Ion transport</keyword>
<dbReference type="eggNOG" id="COG4773">
    <property type="taxonomic scope" value="Bacteria"/>
</dbReference>
<dbReference type="InterPro" id="IPR037066">
    <property type="entry name" value="Plug_dom_sf"/>
</dbReference>
<feature type="domain" description="TonB-dependent receptor plug" evidence="18">
    <location>
        <begin position="70"/>
        <end position="168"/>
    </location>
</feature>
<comment type="similarity">
    <text evidence="2 14 15">Belongs to the TonB-dependent receptor family.</text>
</comment>
<evidence type="ECO:0000256" key="1">
    <source>
        <dbReference type="ARBA" id="ARBA00004571"/>
    </source>
</evidence>
<evidence type="ECO:0000256" key="16">
    <source>
        <dbReference type="SAM" id="SignalP"/>
    </source>
</evidence>
<evidence type="ECO:0000256" key="3">
    <source>
        <dbReference type="ARBA" id="ARBA00022448"/>
    </source>
</evidence>
<evidence type="ECO:0000256" key="4">
    <source>
        <dbReference type="ARBA" id="ARBA00022452"/>
    </source>
</evidence>
<dbReference type="NCBIfam" id="TIGR01783">
    <property type="entry name" value="TonB-siderophor"/>
    <property type="match status" value="1"/>
</dbReference>
<dbReference type="GO" id="GO:0009279">
    <property type="term" value="C:cell outer membrane"/>
    <property type="evidence" value="ECO:0007669"/>
    <property type="project" value="UniProtKB-SubCell"/>
</dbReference>
<organism evidence="19 20">
    <name type="scientific">Paludibacter propionicigenes (strain DSM 17365 / JCM 13257 / WB4)</name>
    <dbReference type="NCBI Taxonomy" id="694427"/>
    <lineage>
        <taxon>Bacteria</taxon>
        <taxon>Pseudomonadati</taxon>
        <taxon>Bacteroidota</taxon>
        <taxon>Bacteroidia</taxon>
        <taxon>Bacteroidales</taxon>
        <taxon>Paludibacteraceae</taxon>
        <taxon>Paludibacter</taxon>
    </lineage>
</organism>
<dbReference type="GO" id="GO:0015344">
    <property type="term" value="F:siderophore uptake transmembrane transporter activity"/>
    <property type="evidence" value="ECO:0007669"/>
    <property type="project" value="TreeGrafter"/>
</dbReference>
<keyword evidence="3 14" id="KW-0813">Transport</keyword>
<evidence type="ECO:0000256" key="8">
    <source>
        <dbReference type="ARBA" id="ARBA00023004"/>
    </source>
</evidence>
<evidence type="ECO:0000313" key="20">
    <source>
        <dbReference type="Proteomes" id="UP000008718"/>
    </source>
</evidence>
<dbReference type="PANTHER" id="PTHR32552">
    <property type="entry name" value="FERRICHROME IRON RECEPTOR-RELATED"/>
    <property type="match status" value="1"/>
</dbReference>
<dbReference type="EMBL" id="CP002345">
    <property type="protein sequence ID" value="ADQ78926.1"/>
    <property type="molecule type" value="Genomic_DNA"/>
</dbReference>
<dbReference type="GO" id="GO:0038023">
    <property type="term" value="F:signaling receptor activity"/>
    <property type="evidence" value="ECO:0007669"/>
    <property type="project" value="InterPro"/>
</dbReference>
<evidence type="ECO:0000256" key="7">
    <source>
        <dbReference type="ARBA" id="ARBA00022729"/>
    </source>
</evidence>
<dbReference type="STRING" id="694427.Palpr_0772"/>
<keyword evidence="13 14" id="KW-0998">Cell outer membrane</keyword>
<evidence type="ECO:0000256" key="9">
    <source>
        <dbReference type="ARBA" id="ARBA00023065"/>
    </source>
</evidence>
<dbReference type="Gene3D" id="2.170.130.10">
    <property type="entry name" value="TonB-dependent receptor, plug domain"/>
    <property type="match status" value="1"/>
</dbReference>
<feature type="signal peptide" evidence="16">
    <location>
        <begin position="1"/>
        <end position="25"/>
    </location>
</feature>
<dbReference type="AlphaFoldDB" id="E4T2I2"/>
<dbReference type="Pfam" id="PF00593">
    <property type="entry name" value="TonB_dep_Rec_b-barrel"/>
    <property type="match status" value="1"/>
</dbReference>
<reference key="1">
    <citation type="submission" date="2010-11" db="EMBL/GenBank/DDBJ databases">
        <title>The complete genome of Paludibacter propionicigenes DSM 17365.</title>
        <authorList>
            <consortium name="US DOE Joint Genome Institute (JGI-PGF)"/>
            <person name="Lucas S."/>
            <person name="Copeland A."/>
            <person name="Lapidus A."/>
            <person name="Bruce D."/>
            <person name="Goodwin L."/>
            <person name="Pitluck S."/>
            <person name="Kyrpides N."/>
            <person name="Mavromatis K."/>
            <person name="Ivanova N."/>
            <person name="Munk A.C."/>
            <person name="Brettin T."/>
            <person name="Detter J.C."/>
            <person name="Han C."/>
            <person name="Tapia R."/>
            <person name="Land M."/>
            <person name="Hauser L."/>
            <person name="Markowitz V."/>
            <person name="Cheng J.-F."/>
            <person name="Hugenholtz P."/>
            <person name="Woyke T."/>
            <person name="Wu D."/>
            <person name="Gronow S."/>
            <person name="Wellnitz S."/>
            <person name="Brambilla E."/>
            <person name="Klenk H.-P."/>
            <person name="Eisen J.A."/>
        </authorList>
    </citation>
    <scope>NUCLEOTIDE SEQUENCE</scope>
    <source>
        <strain>WB4</strain>
    </source>
</reference>
<dbReference type="InterPro" id="IPR036942">
    <property type="entry name" value="Beta-barrel_TonB_sf"/>
</dbReference>
<dbReference type="CDD" id="cd01347">
    <property type="entry name" value="ligand_gated_channel"/>
    <property type="match status" value="1"/>
</dbReference>
<evidence type="ECO:0000256" key="12">
    <source>
        <dbReference type="ARBA" id="ARBA00023170"/>
    </source>
</evidence>
<evidence type="ECO:0000256" key="14">
    <source>
        <dbReference type="PROSITE-ProRule" id="PRU01360"/>
    </source>
</evidence>
<name>E4T2I2_PALPW</name>
<dbReference type="SUPFAM" id="SSF56935">
    <property type="entry name" value="Porins"/>
    <property type="match status" value="1"/>
</dbReference>
<dbReference type="GO" id="GO:0015891">
    <property type="term" value="P:siderophore transport"/>
    <property type="evidence" value="ECO:0007669"/>
    <property type="project" value="InterPro"/>
</dbReference>
<dbReference type="InterPro" id="IPR039426">
    <property type="entry name" value="TonB-dep_rcpt-like"/>
</dbReference>
<evidence type="ECO:0000256" key="15">
    <source>
        <dbReference type="RuleBase" id="RU003357"/>
    </source>
</evidence>
<keyword evidence="4 14" id="KW-1134">Transmembrane beta strand</keyword>
<dbReference type="HOGENOM" id="CLU_008287_9_4_10"/>
<keyword evidence="20" id="KW-1185">Reference proteome</keyword>